<proteinExistence type="predicted"/>
<dbReference type="EMBL" id="RAWG01000211">
    <property type="protein sequence ID" value="RKH38020.1"/>
    <property type="molecule type" value="Genomic_DNA"/>
</dbReference>
<keyword evidence="8" id="KW-0411">Iron-sulfur</keyword>
<evidence type="ECO:0000259" key="9">
    <source>
        <dbReference type="PROSITE" id="PS51384"/>
    </source>
</evidence>
<dbReference type="InterPro" id="IPR001709">
    <property type="entry name" value="Flavoprot_Pyr_Nucl_cyt_Rdtase"/>
</dbReference>
<evidence type="ECO:0000256" key="4">
    <source>
        <dbReference type="ARBA" id="ARBA00022723"/>
    </source>
</evidence>
<organism evidence="10 11">
    <name type="scientific">Corallococcus sicarius</name>
    <dbReference type="NCBI Taxonomy" id="2316726"/>
    <lineage>
        <taxon>Bacteria</taxon>
        <taxon>Pseudomonadati</taxon>
        <taxon>Myxococcota</taxon>
        <taxon>Myxococcia</taxon>
        <taxon>Myxococcales</taxon>
        <taxon>Cystobacterineae</taxon>
        <taxon>Myxococcaceae</taxon>
        <taxon>Corallococcus</taxon>
    </lineage>
</organism>
<dbReference type="InterPro" id="IPR039261">
    <property type="entry name" value="FNR_nucleotide-bd"/>
</dbReference>
<evidence type="ECO:0000256" key="6">
    <source>
        <dbReference type="ARBA" id="ARBA00023002"/>
    </source>
</evidence>
<dbReference type="SUPFAM" id="SSF52343">
    <property type="entry name" value="Ferredoxin reductase-like, C-terminal NADP-linked domain"/>
    <property type="match status" value="1"/>
</dbReference>
<evidence type="ECO:0000256" key="2">
    <source>
        <dbReference type="ARBA" id="ARBA00022630"/>
    </source>
</evidence>
<evidence type="ECO:0000256" key="3">
    <source>
        <dbReference type="ARBA" id="ARBA00022714"/>
    </source>
</evidence>
<comment type="caution">
    <text evidence="10">The sequence shown here is derived from an EMBL/GenBank/DDBJ whole genome shotgun (WGS) entry which is preliminary data.</text>
</comment>
<dbReference type="AlphaFoldDB" id="A0A3A8N3C2"/>
<evidence type="ECO:0000313" key="10">
    <source>
        <dbReference type="EMBL" id="RKH38020.1"/>
    </source>
</evidence>
<dbReference type="InterPro" id="IPR017938">
    <property type="entry name" value="Riboflavin_synthase-like_b-brl"/>
</dbReference>
<dbReference type="InterPro" id="IPR017927">
    <property type="entry name" value="FAD-bd_FR_type"/>
</dbReference>
<sequence length="299" mass="33231">MSVQATPSRAKKPVEYEATVTEVRMETHDTATLMLDLGAPPGSGALDYKAGQFINIDPHQFPALAHQCAYLQLQKGRKEPARSYSLASAPHEPQLAITVKDEEFIPGVTLYPPLLSPLLVHGRLTGARFKVTGFMGPYVLPDDVTEKTDHVLHLVAGSGAVPNFAMVKDALHRGLKLRHTFLASNKTWGDILYREELAALERSAPDRVRVVHTLTRETDESKFSPQVRKGRVNEALLHELLPDRDTCLVFVCGPAITPWDRRKALETRTPATPRFMEAVLGHLHALDIPDKRIKREAYG</sequence>
<dbReference type="RefSeq" id="WP_120628245.1">
    <property type="nucleotide sequence ID" value="NZ_RAWG01000211.1"/>
</dbReference>
<dbReference type="Gene3D" id="3.40.50.80">
    <property type="entry name" value="Nucleotide-binding domain of ferredoxin-NADP reductase (FNR) module"/>
    <property type="match status" value="1"/>
</dbReference>
<evidence type="ECO:0000256" key="5">
    <source>
        <dbReference type="ARBA" id="ARBA00022827"/>
    </source>
</evidence>
<dbReference type="PANTHER" id="PTHR47354:SF6">
    <property type="entry name" value="NADH OXIDOREDUCTASE HCR"/>
    <property type="match status" value="1"/>
</dbReference>
<keyword evidence="7" id="KW-0408">Iron</keyword>
<keyword evidence="3" id="KW-0001">2Fe-2S</keyword>
<dbReference type="InterPro" id="IPR050415">
    <property type="entry name" value="MRET"/>
</dbReference>
<gene>
    <name evidence="10" type="ORF">D7X12_27550</name>
</gene>
<dbReference type="Pfam" id="PF00175">
    <property type="entry name" value="NAD_binding_1"/>
    <property type="match status" value="1"/>
</dbReference>
<reference evidence="11" key="1">
    <citation type="submission" date="2018-09" db="EMBL/GenBank/DDBJ databases">
        <authorList>
            <person name="Livingstone P.G."/>
            <person name="Whitworth D.E."/>
        </authorList>
    </citation>
    <scope>NUCLEOTIDE SEQUENCE [LARGE SCALE GENOMIC DNA]</scope>
    <source>
        <strain evidence="11">CA040B</strain>
    </source>
</reference>
<evidence type="ECO:0000256" key="8">
    <source>
        <dbReference type="ARBA" id="ARBA00023014"/>
    </source>
</evidence>
<keyword evidence="4" id="KW-0479">Metal-binding</keyword>
<dbReference type="Proteomes" id="UP000273405">
    <property type="component" value="Unassembled WGS sequence"/>
</dbReference>
<evidence type="ECO:0000256" key="7">
    <source>
        <dbReference type="ARBA" id="ARBA00023004"/>
    </source>
</evidence>
<dbReference type="SUPFAM" id="SSF63380">
    <property type="entry name" value="Riboflavin synthase domain-like"/>
    <property type="match status" value="1"/>
</dbReference>
<dbReference type="PROSITE" id="PS51384">
    <property type="entry name" value="FAD_FR"/>
    <property type="match status" value="1"/>
</dbReference>
<dbReference type="GO" id="GO:0051537">
    <property type="term" value="F:2 iron, 2 sulfur cluster binding"/>
    <property type="evidence" value="ECO:0007669"/>
    <property type="project" value="UniProtKB-KW"/>
</dbReference>
<dbReference type="GO" id="GO:0016491">
    <property type="term" value="F:oxidoreductase activity"/>
    <property type="evidence" value="ECO:0007669"/>
    <property type="project" value="UniProtKB-KW"/>
</dbReference>
<evidence type="ECO:0000313" key="11">
    <source>
        <dbReference type="Proteomes" id="UP000273405"/>
    </source>
</evidence>
<keyword evidence="11" id="KW-1185">Reference proteome</keyword>
<feature type="domain" description="FAD-binding FR-type" evidence="9">
    <location>
        <begin position="13"/>
        <end position="141"/>
    </location>
</feature>
<keyword evidence="6" id="KW-0560">Oxidoreductase</keyword>
<accession>A0A3A8N3C2</accession>
<keyword evidence="2" id="KW-0285">Flavoprotein</keyword>
<dbReference type="Gene3D" id="2.40.30.10">
    <property type="entry name" value="Translation factors"/>
    <property type="match status" value="1"/>
</dbReference>
<dbReference type="InterPro" id="IPR001433">
    <property type="entry name" value="OxRdtase_FAD/NAD-bd"/>
</dbReference>
<keyword evidence="5" id="KW-0274">FAD</keyword>
<comment type="cofactor">
    <cofactor evidence="1">
        <name>FAD</name>
        <dbReference type="ChEBI" id="CHEBI:57692"/>
    </cofactor>
</comment>
<dbReference type="PRINTS" id="PR00371">
    <property type="entry name" value="FPNCR"/>
</dbReference>
<protein>
    <submittedName>
        <fullName evidence="10">Oxidoreductase</fullName>
    </submittedName>
</protein>
<name>A0A3A8N3C2_9BACT</name>
<dbReference type="GO" id="GO:0046872">
    <property type="term" value="F:metal ion binding"/>
    <property type="evidence" value="ECO:0007669"/>
    <property type="project" value="UniProtKB-KW"/>
</dbReference>
<evidence type="ECO:0000256" key="1">
    <source>
        <dbReference type="ARBA" id="ARBA00001974"/>
    </source>
</evidence>
<dbReference type="OrthoDB" id="9786134at2"/>
<dbReference type="PANTHER" id="PTHR47354">
    <property type="entry name" value="NADH OXIDOREDUCTASE HCR"/>
    <property type="match status" value="1"/>
</dbReference>